<dbReference type="PANTHER" id="PTHR34407">
    <property type="entry name" value="EXPRESSED PROTEIN"/>
    <property type="match status" value="1"/>
</dbReference>
<dbReference type="AlphaFoldDB" id="A0A836CKM3"/>
<reference evidence="2" key="1">
    <citation type="submission" date="2021-02" db="EMBL/GenBank/DDBJ databases">
        <title>First Annotated Genome of the Yellow-green Alga Tribonema minus.</title>
        <authorList>
            <person name="Mahan K.M."/>
        </authorList>
    </citation>
    <scope>NUCLEOTIDE SEQUENCE</scope>
    <source>
        <strain evidence="2">UTEX B ZZ1240</strain>
    </source>
</reference>
<feature type="chain" id="PRO_5032282239" description="SGNH hydrolase-type esterase domain-containing protein" evidence="1">
    <location>
        <begin position="27"/>
        <end position="391"/>
    </location>
</feature>
<dbReference type="OrthoDB" id="544608at2759"/>
<organism evidence="2 3">
    <name type="scientific">Tribonema minus</name>
    <dbReference type="NCBI Taxonomy" id="303371"/>
    <lineage>
        <taxon>Eukaryota</taxon>
        <taxon>Sar</taxon>
        <taxon>Stramenopiles</taxon>
        <taxon>Ochrophyta</taxon>
        <taxon>PX clade</taxon>
        <taxon>Xanthophyceae</taxon>
        <taxon>Tribonematales</taxon>
        <taxon>Tribonemataceae</taxon>
        <taxon>Tribonema</taxon>
    </lineage>
</organism>
<dbReference type="SUPFAM" id="SSF52266">
    <property type="entry name" value="SGNH hydrolase"/>
    <property type="match status" value="1"/>
</dbReference>
<comment type="caution">
    <text evidence="2">The sequence shown here is derived from an EMBL/GenBank/DDBJ whole genome shotgun (WGS) entry which is preliminary data.</text>
</comment>
<dbReference type="PANTHER" id="PTHR34407:SF1">
    <property type="entry name" value="SGNH HYDROLASE-TYPE ESTERASE DOMAIN-CONTAINING PROTEIN"/>
    <property type="match status" value="1"/>
</dbReference>
<proteinExistence type="predicted"/>
<evidence type="ECO:0000256" key="1">
    <source>
        <dbReference type="SAM" id="SignalP"/>
    </source>
</evidence>
<dbReference type="EMBL" id="JAFCMP010000101">
    <property type="protein sequence ID" value="KAG5186881.1"/>
    <property type="molecule type" value="Genomic_DNA"/>
</dbReference>
<dbReference type="InterPro" id="IPR036514">
    <property type="entry name" value="SGNH_hydro_sf"/>
</dbReference>
<dbReference type="CDD" id="cd00229">
    <property type="entry name" value="SGNH_hydrolase"/>
    <property type="match status" value="1"/>
</dbReference>
<evidence type="ECO:0000313" key="3">
    <source>
        <dbReference type="Proteomes" id="UP000664859"/>
    </source>
</evidence>
<accession>A0A836CKM3</accession>
<evidence type="ECO:0000313" key="2">
    <source>
        <dbReference type="EMBL" id="KAG5186881.1"/>
    </source>
</evidence>
<keyword evidence="3" id="KW-1185">Reference proteome</keyword>
<feature type="signal peptide" evidence="1">
    <location>
        <begin position="1"/>
        <end position="26"/>
    </location>
</feature>
<keyword evidence="1" id="KW-0732">Signal</keyword>
<dbReference type="Proteomes" id="UP000664859">
    <property type="component" value="Unassembled WGS sequence"/>
</dbReference>
<gene>
    <name evidence="2" type="ORF">JKP88DRAFT_162137</name>
</gene>
<dbReference type="Gene3D" id="3.40.50.1110">
    <property type="entry name" value="SGNH hydrolase"/>
    <property type="match status" value="1"/>
</dbReference>
<protein>
    <recommendedName>
        <fullName evidence="4">SGNH hydrolase-type esterase domain-containing protein</fullName>
    </recommendedName>
</protein>
<evidence type="ECO:0008006" key="4">
    <source>
        <dbReference type="Google" id="ProtNLM"/>
    </source>
</evidence>
<name>A0A836CKM3_9STRA</name>
<sequence length="391" mass="41603">MCPFRVCGLHCVLVTAYTVFPLAANADTTNEQLEVLFQKCVTPGASITVGAVGGSITAGAGAGVGDENAYIHRIAASVQRFCPAATVSAVNAARGGTGSLTTGMCLQNMLGPHVDLLAMEFSLNDREQYTVGGEFSAAPYELLTRAALSAFAHAPALYGIFFWGVNFQHASAQGAHLAVARRYGVTGVSMRDVVWPCLDAASPPYATRDAVLADARHHPSAAVHAHLGDIVSLHIAEALQRWAAAAAAAPALRRDARALLPLAALPEPLAPELAQYDVLANTFHCELAGWPREGPGPSLYQVDGWRKFEMGARTSARLDSQQCVQATREGASLLLDGELRGRECACLCTSKYICCRALLGYMSRGSCLWRAHGSWLCLRTRCARVLPSNVH</sequence>